<dbReference type="InterPro" id="IPR016181">
    <property type="entry name" value="Acyl_CoA_acyltransferase"/>
</dbReference>
<dbReference type="SUPFAM" id="SSF55729">
    <property type="entry name" value="Acyl-CoA N-acyltransferases (Nat)"/>
    <property type="match status" value="1"/>
</dbReference>
<name>A0ABS2WT35_9BACT</name>
<gene>
    <name evidence="8 10" type="primary">ectA</name>
    <name evidence="10" type="ORF">JWV37_08360</name>
</gene>
<evidence type="ECO:0000256" key="8">
    <source>
        <dbReference type="RuleBase" id="RU365045"/>
    </source>
</evidence>
<evidence type="ECO:0000259" key="9">
    <source>
        <dbReference type="PROSITE" id="PS51186"/>
    </source>
</evidence>
<sequence length="162" mass="18247">MQEQHSLEFRCPTLEDSPQLFSLVVRSKPLDVNSRYVYMLVASHFRQTSIVATVGEKVVGFVSGYKLPESPQTLFVWQVAVDESMRGQGLAVRMIEQLLKQLPAISWIHTTITPSNTPSKRLFERVATLHNAALEQEMGFEGTLFGEDGHEAEMLYTIGPLH</sequence>
<evidence type="ECO:0000256" key="1">
    <source>
        <dbReference type="ARBA" id="ARBA00004978"/>
    </source>
</evidence>
<comment type="catalytic activity">
    <reaction evidence="7 8">
        <text>L-2,4-diaminobutanoate + acetyl-CoA = (2S)-4-acetamido-2-aminobutanoate + CoA + H(+)</text>
        <dbReference type="Rhea" id="RHEA:16901"/>
        <dbReference type="ChEBI" id="CHEBI:15378"/>
        <dbReference type="ChEBI" id="CHEBI:57287"/>
        <dbReference type="ChEBI" id="CHEBI:57288"/>
        <dbReference type="ChEBI" id="CHEBI:58761"/>
        <dbReference type="ChEBI" id="CHEBI:58929"/>
        <dbReference type="EC" id="2.3.1.178"/>
    </reaction>
</comment>
<reference evidence="10" key="2">
    <citation type="submission" date="2021-02" db="EMBL/GenBank/DDBJ databases">
        <authorList>
            <person name="Merkel A.Y."/>
        </authorList>
    </citation>
    <scope>NUCLEOTIDE SEQUENCE</scope>
    <source>
        <strain evidence="10">T05b</strain>
    </source>
</reference>
<comment type="caution">
    <text evidence="10">The sequence shown here is derived from an EMBL/GenBank/DDBJ whole genome shotgun (WGS) entry which is preliminary data.</text>
</comment>
<reference evidence="10" key="1">
    <citation type="submission" date="2021-02" db="EMBL/GenBank/DDBJ databases">
        <title>Sulfurospirillum tamanensis sp. nov.</title>
        <authorList>
            <person name="Frolova A."/>
            <person name="Merkel A."/>
            <person name="Slobodkin A."/>
        </authorList>
    </citation>
    <scope>NUCLEOTIDE SEQUENCE</scope>
    <source>
        <strain evidence="10">T05b</strain>
    </source>
</reference>
<evidence type="ECO:0000256" key="3">
    <source>
        <dbReference type="ARBA" id="ARBA00012355"/>
    </source>
</evidence>
<dbReference type="NCBIfam" id="TIGR02406">
    <property type="entry name" value="ectoine_EctA"/>
    <property type="match status" value="1"/>
</dbReference>
<dbReference type="CDD" id="cd04301">
    <property type="entry name" value="NAT_SF"/>
    <property type="match status" value="1"/>
</dbReference>
<organism evidence="10 11">
    <name type="scientific">Sulfurospirillum tamanense</name>
    <dbReference type="NCBI Taxonomy" id="2813362"/>
    <lineage>
        <taxon>Bacteria</taxon>
        <taxon>Pseudomonadati</taxon>
        <taxon>Campylobacterota</taxon>
        <taxon>Epsilonproteobacteria</taxon>
        <taxon>Campylobacterales</taxon>
        <taxon>Sulfurospirillaceae</taxon>
        <taxon>Sulfurospirillum</taxon>
    </lineage>
</organism>
<dbReference type="Proteomes" id="UP000703590">
    <property type="component" value="Unassembled WGS sequence"/>
</dbReference>
<evidence type="ECO:0000256" key="5">
    <source>
        <dbReference type="ARBA" id="ARBA00022679"/>
    </source>
</evidence>
<dbReference type="Pfam" id="PF00583">
    <property type="entry name" value="Acetyltransf_1"/>
    <property type="match status" value="1"/>
</dbReference>
<dbReference type="PROSITE" id="PS51186">
    <property type="entry name" value="GNAT"/>
    <property type="match status" value="1"/>
</dbReference>
<protein>
    <recommendedName>
        <fullName evidence="4 8">L-2,4-diaminobutyric acid acetyltransferase</fullName>
        <shortName evidence="8">DABA acetyltransferase</shortName>
        <ecNumber evidence="3 8">2.3.1.178</ecNumber>
    </recommendedName>
</protein>
<dbReference type="Gene3D" id="3.40.630.30">
    <property type="match status" value="1"/>
</dbReference>
<evidence type="ECO:0000256" key="6">
    <source>
        <dbReference type="ARBA" id="ARBA00023315"/>
    </source>
</evidence>
<feature type="domain" description="N-acetyltransferase" evidence="9">
    <location>
        <begin position="7"/>
        <end position="159"/>
    </location>
</feature>
<dbReference type="InterPro" id="IPR012772">
    <property type="entry name" value="Ectoine_EctA"/>
</dbReference>
<evidence type="ECO:0000256" key="2">
    <source>
        <dbReference type="ARBA" id="ARBA00010712"/>
    </source>
</evidence>
<evidence type="ECO:0000313" key="11">
    <source>
        <dbReference type="Proteomes" id="UP000703590"/>
    </source>
</evidence>
<accession>A0ABS2WT35</accession>
<dbReference type="GO" id="GO:0033816">
    <property type="term" value="F:diaminobutyrate acetyltransferase activity"/>
    <property type="evidence" value="ECO:0007669"/>
    <property type="project" value="UniProtKB-EC"/>
</dbReference>
<evidence type="ECO:0000313" key="10">
    <source>
        <dbReference type="EMBL" id="MBN2964792.1"/>
    </source>
</evidence>
<comment type="similarity">
    <text evidence="2 8">Belongs to the acetyltransferase family. EctA subfamily.</text>
</comment>
<comment type="pathway">
    <text evidence="1 8">Amine and polyamine biosynthesis; ectoine biosynthesis; L-ectoine from L-aspartate 4-semialdehyde: step 2/3.</text>
</comment>
<dbReference type="RefSeq" id="WP_205459340.1">
    <property type="nucleotide sequence ID" value="NZ_JAFHKK010000017.1"/>
</dbReference>
<dbReference type="EMBL" id="JAFHKK010000017">
    <property type="protein sequence ID" value="MBN2964792.1"/>
    <property type="molecule type" value="Genomic_DNA"/>
</dbReference>
<keyword evidence="6 8" id="KW-0012">Acyltransferase</keyword>
<comment type="function">
    <text evidence="8">Catalyzes the acetylation of L-2,4-diaminobutyrate (DABA) to gamma-N-acetyl-alpha,gamma-diaminobutyric acid (ADABA) with acetyl coenzyme A.</text>
</comment>
<keyword evidence="5 8" id="KW-0808">Transferase</keyword>
<keyword evidence="11" id="KW-1185">Reference proteome</keyword>
<evidence type="ECO:0000256" key="7">
    <source>
        <dbReference type="ARBA" id="ARBA00048924"/>
    </source>
</evidence>
<proteinExistence type="inferred from homology"/>
<dbReference type="EC" id="2.3.1.178" evidence="3 8"/>
<dbReference type="InterPro" id="IPR000182">
    <property type="entry name" value="GNAT_dom"/>
</dbReference>
<evidence type="ECO:0000256" key="4">
    <source>
        <dbReference type="ARBA" id="ARBA00017935"/>
    </source>
</evidence>